<accession>A0ABQ5UVT8</accession>
<evidence type="ECO:0000313" key="2">
    <source>
        <dbReference type="Proteomes" id="UP001161390"/>
    </source>
</evidence>
<evidence type="ECO:0000313" key="1">
    <source>
        <dbReference type="EMBL" id="GLQ19276.1"/>
    </source>
</evidence>
<protein>
    <recommendedName>
        <fullName evidence="3">DUF2785 domain-containing protein</fullName>
    </recommendedName>
</protein>
<dbReference type="EMBL" id="BSNJ01000001">
    <property type="protein sequence ID" value="GLQ19276.1"/>
    <property type="molecule type" value="Genomic_DNA"/>
</dbReference>
<dbReference type="PROSITE" id="PS51257">
    <property type="entry name" value="PROKAR_LIPOPROTEIN"/>
    <property type="match status" value="1"/>
</dbReference>
<dbReference type="Proteomes" id="UP001161390">
    <property type="component" value="Unassembled WGS sequence"/>
</dbReference>
<dbReference type="InterPro" id="IPR021247">
    <property type="entry name" value="DUF2785"/>
</dbReference>
<sequence>MCIRTCLITSLALMLTGCGDVSVQADADPASCDLASIDRTALAAAQETGFDTIDTILFNRTALTLSHCLGHPDPAIRDELAYATLTAMLRSGKADPALLLSLRETLYNTLDAPDPDGFAHPFAALILSEVARVDRVTPYLSADDRQAMVARATTFLESETDYRGYSDSDGWRHNIAHGADWLMQLALNPALTDDDRALIYQAVGSQVQAGGGHAYIHGETERLARPYLFAAMRGTDATELWTERVTALADPSPLETWNDAFQSEADLARLHNLKAFLRILLVNIGNSENPALQAMQPAILATMQTLP</sequence>
<evidence type="ECO:0008006" key="3">
    <source>
        <dbReference type="Google" id="ProtNLM"/>
    </source>
</evidence>
<keyword evidence="2" id="KW-1185">Reference proteome</keyword>
<dbReference type="Pfam" id="PF10978">
    <property type="entry name" value="DUF2785"/>
    <property type="match status" value="1"/>
</dbReference>
<gene>
    <name evidence="1" type="ORF">GCM10007854_02310</name>
</gene>
<comment type="caution">
    <text evidence="1">The sequence shown here is derived from an EMBL/GenBank/DDBJ whole genome shotgun (WGS) entry which is preliminary data.</text>
</comment>
<reference evidence="1" key="2">
    <citation type="submission" date="2023-01" db="EMBL/GenBank/DDBJ databases">
        <title>Draft genome sequence of Algimonas porphyrae strain NBRC 108216.</title>
        <authorList>
            <person name="Sun Q."/>
            <person name="Mori K."/>
        </authorList>
    </citation>
    <scope>NUCLEOTIDE SEQUENCE</scope>
    <source>
        <strain evidence="1">NBRC 108216</strain>
    </source>
</reference>
<proteinExistence type="predicted"/>
<organism evidence="1 2">
    <name type="scientific">Algimonas porphyrae</name>
    <dbReference type="NCBI Taxonomy" id="1128113"/>
    <lineage>
        <taxon>Bacteria</taxon>
        <taxon>Pseudomonadati</taxon>
        <taxon>Pseudomonadota</taxon>
        <taxon>Alphaproteobacteria</taxon>
        <taxon>Maricaulales</taxon>
        <taxon>Robiginitomaculaceae</taxon>
        <taxon>Algimonas</taxon>
    </lineage>
</organism>
<reference evidence="1" key="1">
    <citation type="journal article" date="2014" name="Int. J. Syst. Evol. Microbiol.">
        <title>Complete genome of a new Firmicutes species belonging to the dominant human colonic microbiota ('Ruminococcus bicirculans') reveals two chromosomes and a selective capacity to utilize plant glucans.</title>
        <authorList>
            <consortium name="NISC Comparative Sequencing Program"/>
            <person name="Wegmann U."/>
            <person name="Louis P."/>
            <person name="Goesmann A."/>
            <person name="Henrissat B."/>
            <person name="Duncan S.H."/>
            <person name="Flint H.J."/>
        </authorList>
    </citation>
    <scope>NUCLEOTIDE SEQUENCE</scope>
    <source>
        <strain evidence="1">NBRC 108216</strain>
    </source>
</reference>
<name>A0ABQ5UVT8_9PROT</name>